<dbReference type="EMBL" id="GBRH01164859">
    <property type="protein sequence ID" value="JAE33037.1"/>
    <property type="molecule type" value="Transcribed_RNA"/>
</dbReference>
<reference evidence="1" key="1">
    <citation type="submission" date="2014-09" db="EMBL/GenBank/DDBJ databases">
        <authorList>
            <person name="Magalhaes I.L.F."/>
            <person name="Oliveira U."/>
            <person name="Santos F.R."/>
            <person name="Vidigal T.H.D.A."/>
            <person name="Brescovit A.D."/>
            <person name="Santos A.J."/>
        </authorList>
    </citation>
    <scope>NUCLEOTIDE SEQUENCE</scope>
    <source>
        <tissue evidence="1">Shoot tissue taken approximately 20 cm above the soil surface</tissue>
    </source>
</reference>
<reference evidence="1" key="2">
    <citation type="journal article" date="2015" name="Data Brief">
        <title>Shoot transcriptome of the giant reed, Arundo donax.</title>
        <authorList>
            <person name="Barrero R.A."/>
            <person name="Guerrero F.D."/>
            <person name="Moolhuijzen P."/>
            <person name="Goolsby J.A."/>
            <person name="Tidwell J."/>
            <person name="Bellgard S.E."/>
            <person name="Bellgard M.I."/>
        </authorList>
    </citation>
    <scope>NUCLEOTIDE SEQUENCE</scope>
    <source>
        <tissue evidence="1">Shoot tissue taken approximately 20 cm above the soil surface</tissue>
    </source>
</reference>
<evidence type="ECO:0000313" key="1">
    <source>
        <dbReference type="EMBL" id="JAE33037.1"/>
    </source>
</evidence>
<accession>A0A0A9H8F2</accession>
<protein>
    <submittedName>
        <fullName evidence="1">Uncharacterized protein</fullName>
    </submittedName>
</protein>
<dbReference type="AlphaFoldDB" id="A0A0A9H8F2"/>
<organism evidence="1">
    <name type="scientific">Arundo donax</name>
    <name type="common">Giant reed</name>
    <name type="synonym">Donax arundinaceus</name>
    <dbReference type="NCBI Taxonomy" id="35708"/>
    <lineage>
        <taxon>Eukaryota</taxon>
        <taxon>Viridiplantae</taxon>
        <taxon>Streptophyta</taxon>
        <taxon>Embryophyta</taxon>
        <taxon>Tracheophyta</taxon>
        <taxon>Spermatophyta</taxon>
        <taxon>Magnoliopsida</taxon>
        <taxon>Liliopsida</taxon>
        <taxon>Poales</taxon>
        <taxon>Poaceae</taxon>
        <taxon>PACMAD clade</taxon>
        <taxon>Arundinoideae</taxon>
        <taxon>Arundineae</taxon>
        <taxon>Arundo</taxon>
    </lineage>
</organism>
<sequence>MGAPRGSTTILASRWACREAATDLLQGVLGADRKHTAATWNQSHAGEDKDQTHLLRLMNNLLPFGRV</sequence>
<proteinExistence type="predicted"/>
<name>A0A0A9H8F2_ARUDO</name>